<name>A0A3L8PRS5_9GAMM</name>
<keyword evidence="1" id="KW-0812">Transmembrane</keyword>
<dbReference type="Pfam" id="PF12146">
    <property type="entry name" value="Hydrolase_4"/>
    <property type="match status" value="1"/>
</dbReference>
<dbReference type="Proteomes" id="UP000281474">
    <property type="component" value="Unassembled WGS sequence"/>
</dbReference>
<dbReference type="AlphaFoldDB" id="A0A3L8PRS5"/>
<dbReference type="SUPFAM" id="SSF53474">
    <property type="entry name" value="alpha/beta-Hydrolases"/>
    <property type="match status" value="1"/>
</dbReference>
<dbReference type="GO" id="GO:0055088">
    <property type="term" value="P:lipid homeostasis"/>
    <property type="evidence" value="ECO:0007669"/>
    <property type="project" value="TreeGrafter"/>
</dbReference>
<keyword evidence="1" id="KW-0472">Membrane</keyword>
<feature type="transmembrane region" description="Helical" evidence="1">
    <location>
        <begin position="12"/>
        <end position="33"/>
    </location>
</feature>
<gene>
    <name evidence="3" type="ORF">D5018_19170</name>
</gene>
<dbReference type="GO" id="GO:0042171">
    <property type="term" value="F:lysophosphatidic acid acyltransferase activity"/>
    <property type="evidence" value="ECO:0007669"/>
    <property type="project" value="TreeGrafter"/>
</dbReference>
<keyword evidence="4" id="KW-1185">Reference proteome</keyword>
<evidence type="ECO:0000259" key="2">
    <source>
        <dbReference type="Pfam" id="PF12146"/>
    </source>
</evidence>
<keyword evidence="1" id="KW-1133">Transmembrane helix</keyword>
<evidence type="ECO:0000313" key="3">
    <source>
        <dbReference type="EMBL" id="RLV58076.1"/>
    </source>
</evidence>
<protein>
    <submittedName>
        <fullName evidence="3">Alpha/beta fold hydrolase</fullName>
    </submittedName>
</protein>
<dbReference type="Gene3D" id="3.40.50.1820">
    <property type="entry name" value="alpha/beta hydrolase"/>
    <property type="match status" value="1"/>
</dbReference>
<dbReference type="InterPro" id="IPR022742">
    <property type="entry name" value="Hydrolase_4"/>
</dbReference>
<dbReference type="EMBL" id="QZEI01000100">
    <property type="protein sequence ID" value="RLV58076.1"/>
    <property type="molecule type" value="Genomic_DNA"/>
</dbReference>
<evidence type="ECO:0000313" key="4">
    <source>
        <dbReference type="Proteomes" id="UP000281474"/>
    </source>
</evidence>
<dbReference type="GO" id="GO:0006654">
    <property type="term" value="P:phosphatidic acid biosynthetic process"/>
    <property type="evidence" value="ECO:0007669"/>
    <property type="project" value="TreeGrafter"/>
</dbReference>
<accession>A0A3L8PRS5</accession>
<dbReference type="OrthoDB" id="5296151at2"/>
<dbReference type="InterPro" id="IPR029058">
    <property type="entry name" value="AB_hydrolase_fold"/>
</dbReference>
<feature type="domain" description="Serine aminopeptidase S33" evidence="2">
    <location>
        <begin position="108"/>
        <end position="336"/>
    </location>
</feature>
<dbReference type="PANTHER" id="PTHR42886">
    <property type="entry name" value="RE40534P-RELATED"/>
    <property type="match status" value="1"/>
</dbReference>
<sequence length="367" mass="42202">MAKDLHEKNQLVRWGILVGITFLGCLITLILIIDYEIIRNPEIMTDRHIQSILIFMAVCLTVIITSKFISLLATRLNSHYLKRFKYIPELSFFEESRTKVCLAEKKYEHIVLLFHGFTASPQEFQFLTPYLKTAKVDFVAPIITGFGLSSTNILSQADRRDWYRKAVEQYEYASSIANKVSIIGHSMGGILACFVAMHRPVEHLILSGPGLYSVPCDLKYKRILLTPVMSEIYEKIIPYLPKPIRKNRKTTSDTLDSTHIDSIFQYLAIPVKAARQIFNAQDEIELKKMQYKSLSILYGKQDLTVDMNRLLAVLDDYRLDYTAYCYDNSAHNIFEDFDRKEASKAVVEILTSEQEIVPVTSFELKQA</sequence>
<reference evidence="3 4" key="1">
    <citation type="submission" date="2018-09" db="EMBL/GenBank/DDBJ databases">
        <title>Phylogeny of the Shewanellaceae, and recommendation for two new genera, Pseudoshewanella and Parashewanella.</title>
        <authorList>
            <person name="Wang G."/>
        </authorList>
    </citation>
    <scope>NUCLEOTIDE SEQUENCE [LARGE SCALE GENOMIC DNA]</scope>
    <source>
        <strain evidence="3 4">C51</strain>
    </source>
</reference>
<keyword evidence="3" id="KW-0378">Hydrolase</keyword>
<organism evidence="3 4">
    <name type="scientific">Parashewanella curva</name>
    <dbReference type="NCBI Taxonomy" id="2338552"/>
    <lineage>
        <taxon>Bacteria</taxon>
        <taxon>Pseudomonadati</taxon>
        <taxon>Pseudomonadota</taxon>
        <taxon>Gammaproteobacteria</taxon>
        <taxon>Alteromonadales</taxon>
        <taxon>Shewanellaceae</taxon>
        <taxon>Parashewanella</taxon>
    </lineage>
</organism>
<proteinExistence type="predicted"/>
<dbReference type="GO" id="GO:0052689">
    <property type="term" value="F:carboxylic ester hydrolase activity"/>
    <property type="evidence" value="ECO:0007669"/>
    <property type="project" value="TreeGrafter"/>
</dbReference>
<dbReference type="PANTHER" id="PTHR42886:SF29">
    <property type="entry name" value="PUMMELIG, ISOFORM A"/>
    <property type="match status" value="1"/>
</dbReference>
<comment type="caution">
    <text evidence="3">The sequence shown here is derived from an EMBL/GenBank/DDBJ whole genome shotgun (WGS) entry which is preliminary data.</text>
</comment>
<evidence type="ECO:0000256" key="1">
    <source>
        <dbReference type="SAM" id="Phobius"/>
    </source>
</evidence>
<feature type="transmembrane region" description="Helical" evidence="1">
    <location>
        <begin position="53"/>
        <end position="73"/>
    </location>
</feature>
<dbReference type="PROSITE" id="PS51257">
    <property type="entry name" value="PROKAR_LIPOPROTEIN"/>
    <property type="match status" value="1"/>
</dbReference>
<dbReference type="RefSeq" id="WP_121840595.1">
    <property type="nucleotide sequence ID" value="NZ_ML014849.1"/>
</dbReference>